<evidence type="ECO:0000256" key="1">
    <source>
        <dbReference type="SAM" id="MobiDB-lite"/>
    </source>
</evidence>
<evidence type="ECO:0000313" key="3">
    <source>
        <dbReference type="Proteomes" id="UP000659344"/>
    </source>
</evidence>
<reference evidence="3" key="1">
    <citation type="journal article" date="2019" name="Int. J. Syst. Evol. Microbiol.">
        <title>The Global Catalogue of Microorganisms (GCM) 10K type strain sequencing project: providing services to taxonomists for standard genome sequencing and annotation.</title>
        <authorList>
            <consortium name="The Broad Institute Genomics Platform"/>
            <consortium name="The Broad Institute Genome Sequencing Center for Infectious Disease"/>
            <person name="Wu L."/>
            <person name="Ma J."/>
        </authorList>
    </citation>
    <scope>NUCLEOTIDE SEQUENCE [LARGE SCALE GENOMIC DNA]</scope>
    <source>
        <strain evidence="3">CGMCC 1.12769</strain>
    </source>
</reference>
<dbReference type="Proteomes" id="UP000659344">
    <property type="component" value="Unassembled WGS sequence"/>
</dbReference>
<protein>
    <submittedName>
        <fullName evidence="2">Uncharacterized protein</fullName>
    </submittedName>
</protein>
<organism evidence="2 3">
    <name type="scientific">Paenibacillus segetis</name>
    <dbReference type="NCBI Taxonomy" id="1325360"/>
    <lineage>
        <taxon>Bacteria</taxon>
        <taxon>Bacillati</taxon>
        <taxon>Bacillota</taxon>
        <taxon>Bacilli</taxon>
        <taxon>Bacillales</taxon>
        <taxon>Paenibacillaceae</taxon>
        <taxon>Paenibacillus</taxon>
    </lineage>
</organism>
<proteinExistence type="predicted"/>
<accession>A0ABQ1Y684</accession>
<feature type="compositionally biased region" description="Acidic residues" evidence="1">
    <location>
        <begin position="83"/>
        <end position="92"/>
    </location>
</feature>
<gene>
    <name evidence="2" type="ORF">GCM10008013_07690</name>
</gene>
<evidence type="ECO:0000313" key="2">
    <source>
        <dbReference type="EMBL" id="GGH14181.1"/>
    </source>
</evidence>
<comment type="caution">
    <text evidence="2">The sequence shown here is derived from an EMBL/GenBank/DDBJ whole genome shotgun (WGS) entry which is preliminary data.</text>
</comment>
<keyword evidence="3" id="KW-1185">Reference proteome</keyword>
<dbReference type="EMBL" id="BMFT01000001">
    <property type="protein sequence ID" value="GGH14181.1"/>
    <property type="molecule type" value="Genomic_DNA"/>
</dbReference>
<sequence>MPHKNRASTNAIIQNVIEKDKAEHLQDLIPYSIPFSWKKINAIMIFFADKEKLQCYLKNRKCVGTGRSEPSEGLLITRPFTTSDEEPPPSRL</sequence>
<feature type="region of interest" description="Disordered" evidence="1">
    <location>
        <begin position="73"/>
        <end position="92"/>
    </location>
</feature>
<name>A0ABQ1Y684_9BACL</name>